<evidence type="ECO:0000313" key="2">
    <source>
        <dbReference type="EMBL" id="QDJ28266.1"/>
    </source>
</evidence>
<keyword evidence="4" id="KW-1185">Reference proteome</keyword>
<dbReference type="EMBL" id="JAAEDA010000008">
    <property type="protein sequence ID" value="MCJ1977560.1"/>
    <property type="molecule type" value="Genomic_DNA"/>
</dbReference>
<dbReference type="Proteomes" id="UP000516280">
    <property type="component" value="Chromosome"/>
</dbReference>
<dbReference type="Proteomes" id="UP001522462">
    <property type="component" value="Unassembled WGS sequence"/>
</dbReference>
<sequence>MEPLEKRVMQLEIDKLGLQFQVAFLLEKLNISGDELAEFAKASLAAFDDSDKKSDMALYLTGVIKGLSQDQDEIN</sequence>
<reference evidence="1" key="2">
    <citation type="submission" date="2020-01" db="EMBL/GenBank/DDBJ databases">
        <authorList>
            <person name="Hilgarth M."/>
            <person name="Vogel R.F."/>
        </authorList>
    </citation>
    <scope>NUCLEOTIDE SEQUENCE</scope>
    <source>
        <strain evidence="1">TMW21897</strain>
    </source>
</reference>
<reference evidence="1 4" key="3">
    <citation type="journal article" date="2022" name="Microbiol. Res.">
        <title>Comparative genome analysis, predicted lifestyle and antimicrobial strategies of Lactococcus carnosus and Lactococcus paracarnosus isolated from meat.</title>
        <authorList>
            <person name="Werum V."/>
            <person name="Ehrmann M."/>
            <person name="Vogel R."/>
            <person name="Hilgarth M."/>
        </authorList>
    </citation>
    <scope>NUCLEOTIDE SEQUENCE [LARGE SCALE GENOMIC DNA]</scope>
    <source>
        <strain evidence="1 4">TMW21897</strain>
    </source>
</reference>
<name>A0A7L4WDC9_9LACT</name>
<organism evidence="2 3">
    <name type="scientific">Pseudolactococcus paracarnosus</name>
    <dbReference type="NCBI Taxonomy" id="2749962"/>
    <lineage>
        <taxon>Bacteria</taxon>
        <taxon>Bacillati</taxon>
        <taxon>Bacillota</taxon>
        <taxon>Bacilli</taxon>
        <taxon>Lactobacillales</taxon>
        <taxon>Streptococcaceae</taxon>
        <taxon>Pseudolactococcus</taxon>
    </lineage>
</organism>
<gene>
    <name evidence="2" type="ORF">BHS01_06910</name>
    <name evidence="1" type="ORF">GYN19_06280</name>
</gene>
<accession>A0A7L4WDC9</accession>
<dbReference type="AlphaFoldDB" id="A0A7L4WDC9"/>
<proteinExistence type="predicted"/>
<dbReference type="KEGG" id="lpaa:BHS01_06910"/>
<evidence type="ECO:0000313" key="3">
    <source>
        <dbReference type="Proteomes" id="UP000516280"/>
    </source>
</evidence>
<evidence type="ECO:0000313" key="1">
    <source>
        <dbReference type="EMBL" id="MCJ1977560.1"/>
    </source>
</evidence>
<dbReference type="EMBL" id="CP017195">
    <property type="protein sequence ID" value="QDJ28266.1"/>
    <property type="molecule type" value="Genomic_DNA"/>
</dbReference>
<protein>
    <submittedName>
        <fullName evidence="2">Uncharacterized protein</fullName>
    </submittedName>
</protein>
<evidence type="ECO:0000313" key="4">
    <source>
        <dbReference type="Proteomes" id="UP001522462"/>
    </source>
</evidence>
<dbReference type="RefSeq" id="WP_109834322.1">
    <property type="nucleotide sequence ID" value="NZ_CP017195.1"/>
</dbReference>
<reference evidence="2 3" key="1">
    <citation type="submission" date="2016-09" db="EMBL/GenBank/DDBJ databases">
        <title>Lactic acid bacteria from MAP meat Genome sequencing and assembly.</title>
        <authorList>
            <person name="Behr J."/>
            <person name="Hilgarth M."/>
            <person name="Vogel R.F."/>
        </authorList>
    </citation>
    <scope>NUCLEOTIDE SEQUENCE [LARGE SCALE GENOMIC DNA]</scope>
    <source>
        <strain evidence="2 3">TMW21615</strain>
    </source>
</reference>